<dbReference type="CDD" id="cd10170">
    <property type="entry name" value="ASKHA_NBD_HSP70"/>
    <property type="match status" value="1"/>
</dbReference>
<evidence type="ECO:0000256" key="1">
    <source>
        <dbReference type="ARBA" id="ARBA00022741"/>
    </source>
</evidence>
<accession>A0AAD9YC98</accession>
<name>A0AAD9YC98_COLKA</name>
<dbReference type="InterPro" id="IPR013126">
    <property type="entry name" value="Hsp_70_fam"/>
</dbReference>
<evidence type="ECO:0000313" key="4">
    <source>
        <dbReference type="Proteomes" id="UP001281614"/>
    </source>
</evidence>
<dbReference type="Proteomes" id="UP001281614">
    <property type="component" value="Unassembled WGS sequence"/>
</dbReference>
<dbReference type="EMBL" id="VYYT01000256">
    <property type="protein sequence ID" value="KAK2752051.1"/>
    <property type="molecule type" value="Genomic_DNA"/>
</dbReference>
<dbReference type="AlphaFoldDB" id="A0AAD9YC98"/>
<protein>
    <submittedName>
        <fullName evidence="3">Hsp70 family chaperone</fullName>
    </submittedName>
</protein>
<dbReference type="InterPro" id="IPR043129">
    <property type="entry name" value="ATPase_NBD"/>
</dbReference>
<evidence type="ECO:0000313" key="3">
    <source>
        <dbReference type="EMBL" id="KAK2752051.1"/>
    </source>
</evidence>
<dbReference type="SUPFAM" id="SSF53067">
    <property type="entry name" value="Actin-like ATPase domain"/>
    <property type="match status" value="2"/>
</dbReference>
<dbReference type="PANTHER" id="PTHR14187">
    <property type="entry name" value="ALPHA KINASE/ELONGATION FACTOR 2 KINASE"/>
    <property type="match status" value="1"/>
</dbReference>
<dbReference type="Gene3D" id="3.30.420.40">
    <property type="match status" value="1"/>
</dbReference>
<keyword evidence="1" id="KW-0547">Nucleotide-binding</keyword>
<evidence type="ECO:0000256" key="2">
    <source>
        <dbReference type="ARBA" id="ARBA00022840"/>
    </source>
</evidence>
<proteinExistence type="predicted"/>
<dbReference type="Pfam" id="PF00012">
    <property type="entry name" value="HSP70"/>
    <property type="match status" value="1"/>
</dbReference>
<gene>
    <name evidence="3" type="ORF">CKAH01_06337</name>
</gene>
<dbReference type="PANTHER" id="PTHR14187:SF5">
    <property type="entry name" value="HEAT SHOCK 70 KDA PROTEIN 12A"/>
    <property type="match status" value="1"/>
</dbReference>
<dbReference type="GO" id="GO:0005524">
    <property type="term" value="F:ATP binding"/>
    <property type="evidence" value="ECO:0007669"/>
    <property type="project" value="UniProtKB-KW"/>
</dbReference>
<reference evidence="3" key="1">
    <citation type="submission" date="2023-02" db="EMBL/GenBank/DDBJ databases">
        <title>Colletotrichum kahawae CIFC_Que2 genome sequencing and assembly.</title>
        <authorList>
            <person name="Baroncelli R."/>
        </authorList>
    </citation>
    <scope>NUCLEOTIDE SEQUENCE</scope>
    <source>
        <strain evidence="3">CIFC_Que2</strain>
    </source>
</reference>
<sequence length="669" mass="75000">MTKANYAPHESVLPNRSRANLAQKHSDNNIGSYKAVNNNNGGGGYKSQMADTDEDVLVIGIDFGTTFSGVAWATAADFESDGINLITSWPDSGREEGKVPTEVFYEKGQFFWGYDIPLDADPVRWFKLLLLEDKDLSPELRESEFLIRARRYLRENRKRPVDLIADYLRALFQHTLHTIERARGESIVDALRFHVVITVPAIWKDYARQGMEQAAEMAGIMRSRPAGQTRLTFAPEPEAAALSTLCEPGRNPKKDDVFIICDAGGGTVDLISYKVTDSKPLAIEEAAEGTGRLCGGIFIDEAFEMACRDRLGRQWSHLTAAGIKEIMKKWEVEIKSQFNPGARHKEYPVGIPAEAFKASISSLDDISKEPLIKNGRIHFQEQVPPFQARKHLTRAIQLIVNCHRSHIKETFANSFKGIDKLVDSQIEMARKQGLAVTGIILVGGLGSSPYLYEHLKMKHSRSSISILQSRGRKPRTAICRGAVYKDFLEGPAASDEKAMTKVEAPIKVTSTVSRSSYGIKYTTVFDPMLHKREDQMWDELEGQKMASNQMRWYLKRGDAVSTKNPVRHDFYELVKTADEFNGKVNITLWVCEELKPPDRGDFRVNSQCRFQMDIPTPFSELKDFKTASGRVVKKLSYEIEMIPSGASVDIAVYMAGKKLGSQSASVRVQ</sequence>
<organism evidence="3 4">
    <name type="scientific">Colletotrichum kahawae</name>
    <name type="common">Coffee berry disease fungus</name>
    <dbReference type="NCBI Taxonomy" id="34407"/>
    <lineage>
        <taxon>Eukaryota</taxon>
        <taxon>Fungi</taxon>
        <taxon>Dikarya</taxon>
        <taxon>Ascomycota</taxon>
        <taxon>Pezizomycotina</taxon>
        <taxon>Sordariomycetes</taxon>
        <taxon>Hypocreomycetidae</taxon>
        <taxon>Glomerellales</taxon>
        <taxon>Glomerellaceae</taxon>
        <taxon>Colletotrichum</taxon>
        <taxon>Colletotrichum gloeosporioides species complex</taxon>
    </lineage>
</organism>
<keyword evidence="2" id="KW-0067">ATP-binding</keyword>
<keyword evidence="4" id="KW-1185">Reference proteome</keyword>
<dbReference type="GO" id="GO:0140662">
    <property type="term" value="F:ATP-dependent protein folding chaperone"/>
    <property type="evidence" value="ECO:0007669"/>
    <property type="project" value="InterPro"/>
</dbReference>
<comment type="caution">
    <text evidence="3">The sequence shown here is derived from an EMBL/GenBank/DDBJ whole genome shotgun (WGS) entry which is preliminary data.</text>
</comment>
<dbReference type="PRINTS" id="PR00301">
    <property type="entry name" value="HEATSHOCK70"/>
</dbReference>